<dbReference type="Proteomes" id="UP001204000">
    <property type="component" value="Unassembled WGS sequence"/>
</dbReference>
<dbReference type="SUPFAM" id="SSF48208">
    <property type="entry name" value="Six-hairpin glycosidases"/>
    <property type="match status" value="1"/>
</dbReference>
<dbReference type="GO" id="GO:0016787">
    <property type="term" value="F:hydrolase activity"/>
    <property type="evidence" value="ECO:0007669"/>
    <property type="project" value="UniProtKB-KW"/>
</dbReference>
<dbReference type="InterPro" id="IPR053169">
    <property type="entry name" value="MUG_Protein"/>
</dbReference>
<dbReference type="RefSeq" id="WP_253577260.1">
    <property type="nucleotide sequence ID" value="NZ_JAMFTQ010000004.1"/>
</dbReference>
<proteinExistence type="predicted"/>
<dbReference type="PANTHER" id="PTHR47791">
    <property type="entry name" value="MEIOTICALLY UP-REGULATED GENE 191 PROTEIN"/>
    <property type="match status" value="1"/>
</dbReference>
<dbReference type="InterPro" id="IPR005198">
    <property type="entry name" value="Glyco_hydro_76"/>
</dbReference>
<dbReference type="InterPro" id="IPR014512">
    <property type="entry name" value="O_gly_hydro"/>
</dbReference>
<comment type="caution">
    <text evidence="1">The sequence shown here is derived from an EMBL/GenBank/DDBJ whole genome shotgun (WGS) entry which is preliminary data.</text>
</comment>
<keyword evidence="1" id="KW-0378">Hydrolase</keyword>
<dbReference type="Gene3D" id="1.50.10.20">
    <property type="match status" value="1"/>
</dbReference>
<dbReference type="EMBL" id="JAMFTQ010000004">
    <property type="protein sequence ID" value="MCP1387614.1"/>
    <property type="molecule type" value="Genomic_DNA"/>
</dbReference>
<dbReference type="PIRSF" id="PIRSF021505">
    <property type="entry name" value="O_gly_hdrol"/>
    <property type="match status" value="1"/>
</dbReference>
<protein>
    <submittedName>
        <fullName evidence="1">Glycoside hydrolase family 76</fullName>
    </submittedName>
</protein>
<dbReference type="PANTHER" id="PTHR47791:SF3">
    <property type="entry name" value="MEIOTICALLY UP-REGULATED GENE 191 PROTEIN"/>
    <property type="match status" value="1"/>
</dbReference>
<organism evidence="1 2">
    <name type="scientific">Corynebacterium stercoris</name>
    <dbReference type="NCBI Taxonomy" id="2943490"/>
    <lineage>
        <taxon>Bacteria</taxon>
        <taxon>Bacillati</taxon>
        <taxon>Actinomycetota</taxon>
        <taxon>Actinomycetes</taxon>
        <taxon>Mycobacteriales</taxon>
        <taxon>Corynebacteriaceae</taxon>
        <taxon>Corynebacterium</taxon>
    </lineage>
</organism>
<accession>A0ABT1G0Q9</accession>
<gene>
    <name evidence="1" type="ORF">M5J20_05355</name>
</gene>
<dbReference type="Pfam" id="PF03663">
    <property type="entry name" value="Glyco_hydro_76"/>
    <property type="match status" value="1"/>
</dbReference>
<sequence>MPETWSHRADLAASAIDERHASRLWGIPKTNLAMATWPPGTKDKVFLHWHYWWQAQYLDCQVDAALRRPTKSRRRRIGDTIRGIQRRHSGKLTANQHNDDKAWMALAWNRALQLDGLKRTKALDELEFDVLAGIDSVTGVLPWRVGETYYNISSNAPAAILFARTGRLDKARQIVDWIFDNLVTESGLLNDGIRMRMHGPEVVEKIYTANQGTVLGASLEIALALRADVGLERDEPIDSFEYSERADASVFYITHIRAIVQAVALHLASPQGVILSPESETGEGDGGLFKGILARYLADVAVRLPADSRENMATKKVAARLVLASAQSMWSHRLEVDGLPIFPAEWNEDARLPHNYGLGPASISEAVGLLRIDERDLSVQLSGWMLLEAAAAVAAAGLA</sequence>
<dbReference type="InterPro" id="IPR008928">
    <property type="entry name" value="6-hairpin_glycosidase_sf"/>
</dbReference>
<evidence type="ECO:0000313" key="1">
    <source>
        <dbReference type="EMBL" id="MCP1387614.1"/>
    </source>
</evidence>
<keyword evidence="2" id="KW-1185">Reference proteome</keyword>
<reference evidence="1" key="1">
    <citation type="submission" date="2022-05" db="EMBL/GenBank/DDBJ databases">
        <title>Corynebacterium sp. TA-R-1 sp. nov., isolated from human feces.</title>
        <authorList>
            <person name="Shamsuzzaman M."/>
            <person name="Dahal R.H."/>
        </authorList>
    </citation>
    <scope>NUCLEOTIDE SEQUENCE</scope>
    <source>
        <strain evidence="1">TA-R-1</strain>
    </source>
</reference>
<name>A0ABT1G0Q9_9CORY</name>
<evidence type="ECO:0000313" key="2">
    <source>
        <dbReference type="Proteomes" id="UP001204000"/>
    </source>
</evidence>